<dbReference type="Gene3D" id="3.60.110.10">
    <property type="entry name" value="Carbon-nitrogen hydrolase"/>
    <property type="match status" value="1"/>
</dbReference>
<protein>
    <recommendedName>
        <fullName evidence="3">CN hydrolase domain-containing protein</fullName>
    </recommendedName>
</protein>
<reference evidence="1 2" key="1">
    <citation type="journal article" date="2019" name="Microbiol. Resour. Announc.">
        <title>Complete Genome Sequence of Halomonas sulfidaeris Strain Esulfide1 Isolated from a Metal Sulfide Rock at a Depth of 2,200 Meters, Obtained Using Nanopore Sequencing.</title>
        <authorList>
            <person name="Saito M."/>
            <person name="Nishigata A."/>
            <person name="Galipon J."/>
            <person name="Arakawa K."/>
        </authorList>
    </citation>
    <scope>NUCLEOTIDE SEQUENCE [LARGE SCALE GENOMIC DNA]</scope>
    <source>
        <strain evidence="1 2">ATCC BAA-803</strain>
    </source>
</reference>
<dbReference type="EMBL" id="AP019514">
    <property type="protein sequence ID" value="BBI61190.1"/>
    <property type="molecule type" value="Genomic_DNA"/>
</dbReference>
<dbReference type="AlphaFoldDB" id="A0A455U4Z0"/>
<proteinExistence type="predicted"/>
<dbReference type="KEGG" id="hsr:HSBAA_24960"/>
<organism evidence="1 2">
    <name type="scientific">Vreelandella sulfidaeris</name>
    <dbReference type="NCBI Taxonomy" id="115553"/>
    <lineage>
        <taxon>Bacteria</taxon>
        <taxon>Pseudomonadati</taxon>
        <taxon>Pseudomonadota</taxon>
        <taxon>Gammaproteobacteria</taxon>
        <taxon>Oceanospirillales</taxon>
        <taxon>Halomonadaceae</taxon>
        <taxon>Vreelandella</taxon>
    </lineage>
</organism>
<accession>A0A455U4Z0</accession>
<dbReference type="Proteomes" id="UP000320231">
    <property type="component" value="Chromosome"/>
</dbReference>
<evidence type="ECO:0000313" key="1">
    <source>
        <dbReference type="EMBL" id="BBI61190.1"/>
    </source>
</evidence>
<evidence type="ECO:0000313" key="2">
    <source>
        <dbReference type="Proteomes" id="UP000320231"/>
    </source>
</evidence>
<sequence>MAHAGEETEQLVVQIDMARSENTRRIWPYLRDRRVDAYGDLTRRYRD</sequence>
<name>A0A455U4Z0_9GAMM</name>
<gene>
    <name evidence="1" type="ORF">HSBAA_24960</name>
</gene>
<dbReference type="SUPFAM" id="SSF56317">
    <property type="entry name" value="Carbon-nitrogen hydrolase"/>
    <property type="match status" value="1"/>
</dbReference>
<dbReference type="InterPro" id="IPR036526">
    <property type="entry name" value="C-N_Hydrolase_sf"/>
</dbReference>
<evidence type="ECO:0008006" key="3">
    <source>
        <dbReference type="Google" id="ProtNLM"/>
    </source>
</evidence>